<protein>
    <submittedName>
        <fullName evidence="1">Uncharacterized protein</fullName>
    </submittedName>
</protein>
<keyword evidence="2" id="KW-1185">Reference proteome</keyword>
<evidence type="ECO:0000313" key="2">
    <source>
        <dbReference type="Proteomes" id="UP000326380"/>
    </source>
</evidence>
<name>A0A7L4ZUR1_9BACT</name>
<evidence type="ECO:0000313" key="1">
    <source>
        <dbReference type="EMBL" id="KAA9339320.1"/>
    </source>
</evidence>
<comment type="caution">
    <text evidence="1">The sequence shown here is derived from an EMBL/GenBank/DDBJ whole genome shotgun (WGS) entry which is preliminary data.</text>
</comment>
<gene>
    <name evidence="1" type="ORF">F0P96_01455</name>
</gene>
<sequence length="145" mass="15950">MRYYVFWIMPLALAGFVGFWCLVVKLLSLMGWQRLATHFAVPELPLGPRFSVAQATVGGIRYRGVLQATVSAAGLGLRAGFPFRVGHAPLLIPWAAIGPVQAEKFLWTTSYSTAVRTPDGGSVSLRFTGEQLLEAARPWVRMQQT</sequence>
<dbReference type="RefSeq" id="WP_151076968.1">
    <property type="nucleotide sequence ID" value="NZ_CP047647.1"/>
</dbReference>
<dbReference type="Proteomes" id="UP000326380">
    <property type="component" value="Unassembled WGS sequence"/>
</dbReference>
<accession>A0A7L4ZUR1</accession>
<dbReference type="EMBL" id="VTWU01000001">
    <property type="protein sequence ID" value="KAA9339320.1"/>
    <property type="molecule type" value="Genomic_DNA"/>
</dbReference>
<organism evidence="1 2">
    <name type="scientific">Hymenobacter busanensis</name>
    <dbReference type="NCBI Taxonomy" id="2607656"/>
    <lineage>
        <taxon>Bacteria</taxon>
        <taxon>Pseudomonadati</taxon>
        <taxon>Bacteroidota</taxon>
        <taxon>Cytophagia</taxon>
        <taxon>Cytophagales</taxon>
        <taxon>Hymenobacteraceae</taxon>
        <taxon>Hymenobacter</taxon>
    </lineage>
</organism>
<dbReference type="AlphaFoldDB" id="A0A7L4ZUR1"/>
<reference evidence="1 2" key="1">
    <citation type="submission" date="2019-09" db="EMBL/GenBank/DDBJ databases">
        <title>Genome sequence of Hymenobacter sp. M3.</title>
        <authorList>
            <person name="Srinivasan S."/>
        </authorList>
    </citation>
    <scope>NUCLEOTIDE SEQUENCE [LARGE SCALE GENOMIC DNA]</scope>
    <source>
        <strain evidence="1 2">M3</strain>
    </source>
</reference>
<proteinExistence type="predicted"/>